<keyword evidence="2" id="KW-1185">Reference proteome</keyword>
<gene>
    <name evidence="1" type="ORF">NQ502_03760</name>
</gene>
<dbReference type="SUPFAM" id="SSF50475">
    <property type="entry name" value="FMN-binding split barrel"/>
    <property type="match status" value="1"/>
</dbReference>
<dbReference type="PANTHER" id="PTHR34071">
    <property type="entry name" value="5-NITROIMIDAZOLE ANTIBIOTICS RESISTANCE PROTEIN, NIMA-FAMILY-RELATED PROTEIN-RELATED"/>
    <property type="match status" value="1"/>
</dbReference>
<name>A0ABY5VIZ4_9FIRM</name>
<dbReference type="InterPro" id="IPR024747">
    <property type="entry name" value="Pyridox_Oxase-rel"/>
</dbReference>
<accession>A0ABY5VIZ4</accession>
<dbReference type="Gene3D" id="2.30.110.10">
    <property type="entry name" value="Electron Transport, Fmn-binding Protein, Chain A"/>
    <property type="match status" value="1"/>
</dbReference>
<evidence type="ECO:0000313" key="2">
    <source>
        <dbReference type="Proteomes" id="UP001060164"/>
    </source>
</evidence>
<dbReference type="Pfam" id="PF12900">
    <property type="entry name" value="Pyridox_ox_2"/>
    <property type="match status" value="1"/>
</dbReference>
<dbReference type="InterPro" id="IPR012349">
    <property type="entry name" value="Split_barrel_FMN-bd"/>
</dbReference>
<proteinExistence type="predicted"/>
<dbReference type="PANTHER" id="PTHR34071:SF2">
    <property type="entry name" value="FLAVIN-NUCLEOTIDE-BINDING PROTEIN"/>
    <property type="match status" value="1"/>
</dbReference>
<sequence length="170" mass="19510">MRRRDREITDVEEMRQVLETCKVIHVGLHDGDDIYILPMNYGYTLEDGKLIFYMHGGVRGKKLDLIRRCSNAAFELDCDHELIQGRVACQYGYGYASIMGKGKIELVEDVKEKIDAMTVLMQCQTGKPFEFNERLVSIVSVIKLTVSEYTGKRRPVKRPGETEECQNGHM</sequence>
<dbReference type="RefSeq" id="WP_049898305.1">
    <property type="nucleotide sequence ID" value="NZ_CABLBR010000025.1"/>
</dbReference>
<reference evidence="1" key="1">
    <citation type="journal article" date="2022" name="Cell">
        <title>Design, construction, and in vivo augmentation of a complex gut microbiome.</title>
        <authorList>
            <person name="Cheng A.G."/>
            <person name="Ho P.Y."/>
            <person name="Aranda-Diaz A."/>
            <person name="Jain S."/>
            <person name="Yu F.B."/>
            <person name="Meng X."/>
            <person name="Wang M."/>
            <person name="Iakiviak M."/>
            <person name="Nagashima K."/>
            <person name="Zhao A."/>
            <person name="Murugkar P."/>
            <person name="Patil A."/>
            <person name="Atabakhsh K."/>
            <person name="Weakley A."/>
            <person name="Yan J."/>
            <person name="Brumbaugh A.R."/>
            <person name="Higginbottom S."/>
            <person name="Dimas A."/>
            <person name="Shiver A.L."/>
            <person name="Deutschbauer A."/>
            <person name="Neff N."/>
            <person name="Sonnenburg J.L."/>
            <person name="Huang K.C."/>
            <person name="Fischbach M.A."/>
        </authorList>
    </citation>
    <scope>NUCLEOTIDE SEQUENCE</scope>
    <source>
        <strain evidence="1">DSM 19829</strain>
    </source>
</reference>
<protein>
    <submittedName>
        <fullName evidence="1">Pyridoxamine 5'-phosphate oxidase family protein</fullName>
    </submittedName>
</protein>
<organism evidence="1 2">
    <name type="scientific">Ruminococcus gauvreauii</name>
    <dbReference type="NCBI Taxonomy" id="438033"/>
    <lineage>
        <taxon>Bacteria</taxon>
        <taxon>Bacillati</taxon>
        <taxon>Bacillota</taxon>
        <taxon>Clostridia</taxon>
        <taxon>Eubacteriales</taxon>
        <taxon>Oscillospiraceae</taxon>
        <taxon>Ruminococcus</taxon>
    </lineage>
</organism>
<dbReference type="EMBL" id="CP102290">
    <property type="protein sequence ID" value="UWP60181.1"/>
    <property type="molecule type" value="Genomic_DNA"/>
</dbReference>
<dbReference type="Proteomes" id="UP001060164">
    <property type="component" value="Chromosome"/>
</dbReference>
<evidence type="ECO:0000313" key="1">
    <source>
        <dbReference type="EMBL" id="UWP60181.1"/>
    </source>
</evidence>